<protein>
    <submittedName>
        <fullName evidence="2">Uncharacterized protein</fullName>
    </submittedName>
</protein>
<name>A0A5P9QEX3_9MICO</name>
<evidence type="ECO:0000313" key="3">
    <source>
        <dbReference type="Proteomes" id="UP000326702"/>
    </source>
</evidence>
<dbReference type="KEGG" id="lxl:KDY119_03342"/>
<organism evidence="2 3">
    <name type="scientific">Luteimicrobium xylanilyticum</name>
    <dbReference type="NCBI Taxonomy" id="1133546"/>
    <lineage>
        <taxon>Bacteria</taxon>
        <taxon>Bacillati</taxon>
        <taxon>Actinomycetota</taxon>
        <taxon>Actinomycetes</taxon>
        <taxon>Micrococcales</taxon>
        <taxon>Luteimicrobium</taxon>
    </lineage>
</organism>
<dbReference type="RefSeq" id="WP_194174464.1">
    <property type="nucleotide sequence ID" value="NZ_BAABIH010000016.1"/>
</dbReference>
<accession>A0A5P9QEX3</accession>
<evidence type="ECO:0000256" key="1">
    <source>
        <dbReference type="SAM" id="MobiDB-lite"/>
    </source>
</evidence>
<keyword evidence="3" id="KW-1185">Reference proteome</keyword>
<reference evidence="2 3" key="1">
    <citation type="submission" date="2019-10" db="EMBL/GenBank/DDBJ databases">
        <title>Genome sequence of Luteimicrobium xylanilyticum HY-24.</title>
        <authorList>
            <person name="Kim D.Y."/>
            <person name="Park H.-Y."/>
        </authorList>
    </citation>
    <scope>NUCLEOTIDE SEQUENCE [LARGE SCALE GENOMIC DNA]</scope>
    <source>
        <strain evidence="2 3">HY-24</strain>
    </source>
</reference>
<dbReference type="Proteomes" id="UP000326702">
    <property type="component" value="Chromosome"/>
</dbReference>
<sequence>MTEQPSPFPRTVPPPAAVDATASRALDAAAVAAAEAHVVAARALDVDWVSRAARAYGGRVDEALGAVDDAVTLLDGAAGAARAAEQRAREGEPPACFAGRPGGR</sequence>
<evidence type="ECO:0000313" key="2">
    <source>
        <dbReference type="EMBL" id="QFU99806.1"/>
    </source>
</evidence>
<dbReference type="EMBL" id="CP045529">
    <property type="protein sequence ID" value="QFU99806.1"/>
    <property type="molecule type" value="Genomic_DNA"/>
</dbReference>
<dbReference type="AlphaFoldDB" id="A0A5P9QEX3"/>
<gene>
    <name evidence="2" type="ORF">KDY119_03342</name>
</gene>
<proteinExistence type="predicted"/>
<feature type="region of interest" description="Disordered" evidence="1">
    <location>
        <begin position="84"/>
        <end position="104"/>
    </location>
</feature>